<feature type="region of interest" description="Disordered" evidence="2">
    <location>
        <begin position="40"/>
        <end position="63"/>
    </location>
</feature>
<evidence type="ECO:0000259" key="3">
    <source>
        <dbReference type="Pfam" id="PF14160"/>
    </source>
</evidence>
<comment type="caution">
    <text evidence="5">The sequence shown here is derived from an EMBL/GenBank/DDBJ whole genome shotgun (WGS) entry which is preliminary data.</text>
</comment>
<dbReference type="InterPro" id="IPR025740">
    <property type="entry name" value="FAM110"/>
</dbReference>
<feature type="domain" description="Centrosome-associated FAM110 C-terminal" evidence="3">
    <location>
        <begin position="375"/>
        <end position="473"/>
    </location>
</feature>
<dbReference type="InterPro" id="IPR025739">
    <property type="entry name" value="FAM110_N"/>
</dbReference>
<reference evidence="5 6" key="1">
    <citation type="submission" date="2018-04" db="EMBL/GenBank/DDBJ databases">
        <authorList>
            <person name="Zhang X."/>
            <person name="Yuan J."/>
            <person name="Li F."/>
            <person name="Xiang J."/>
        </authorList>
    </citation>
    <scope>NUCLEOTIDE SEQUENCE [LARGE SCALE GENOMIC DNA]</scope>
    <source>
        <tissue evidence="5">Muscle</tissue>
    </source>
</reference>
<protein>
    <recommendedName>
        <fullName evidence="7">Centrosome-associated FAM110 C-terminal domain-containing protein</fullName>
    </recommendedName>
</protein>
<name>A0A3R7MH90_PENVA</name>
<dbReference type="OrthoDB" id="10028183at2759"/>
<dbReference type="Pfam" id="PF14160">
    <property type="entry name" value="FAM110_C"/>
    <property type="match status" value="1"/>
</dbReference>
<accession>A0A3R7MH90</accession>
<feature type="compositionally biased region" description="Pro residues" evidence="2">
    <location>
        <begin position="266"/>
        <end position="287"/>
    </location>
</feature>
<evidence type="ECO:0000313" key="6">
    <source>
        <dbReference type="Proteomes" id="UP000283509"/>
    </source>
</evidence>
<feature type="region of interest" description="Disordered" evidence="2">
    <location>
        <begin position="186"/>
        <end position="375"/>
    </location>
</feature>
<dbReference type="Proteomes" id="UP000283509">
    <property type="component" value="Unassembled WGS sequence"/>
</dbReference>
<sequence>MSMGWGGMVVGPGWWGGGGGNKSAVQLLQESKSRYVKSDQVLGNRQAPARPDHLQISSNPNIFLSAPSHTLHVSRPSPAPERRHALADHNSVANIRGHAPTGLSPPRPQPAAGPASLGVQPPPLPARSPRITPRPKVRLHGDAQTGRAGGDLRRSLSHGPGDRGDDVQMKLRRLLNTDSRENLAAILTTPDSKDGKAKIPPPPPRRNIKSSPSGTFRAEPATVTTHKSLPDLARASSPAGETDSECGTSGRRRPSCPEALTSSNTPPEPPPRPPRMFRDPPPPPPQRSPDRPPARPPPPRDQKDSSMNLLRAGATGGPLLTADGRRSSDSDISGYGGTGNGVGTSEEGRRRPILRSRSDVTHERGRWEEDVRPMLAPLDLEAFFESMGLDSVTRQHLTSPPSSPHSSPVYFEEVSSEESGPTGGRRGSSDSDDGRAATGPGPGPPLPLRGTGEPSIVEKNARIIKWLFNCQKAQGTYVSRVASTKS</sequence>
<proteinExistence type="inferred from homology"/>
<keyword evidence="6" id="KW-1185">Reference proteome</keyword>
<dbReference type="AlphaFoldDB" id="A0A3R7MH90"/>
<feature type="compositionally biased region" description="Basic and acidic residues" evidence="2">
    <location>
        <begin position="346"/>
        <end position="372"/>
    </location>
</feature>
<feature type="domain" description="Centrosome-associated FAM110 N-terminal" evidence="4">
    <location>
        <begin position="21"/>
        <end position="58"/>
    </location>
</feature>
<evidence type="ECO:0000259" key="4">
    <source>
        <dbReference type="Pfam" id="PF14161"/>
    </source>
</evidence>
<feature type="region of interest" description="Disordered" evidence="2">
    <location>
        <begin position="393"/>
        <end position="454"/>
    </location>
</feature>
<feature type="compositionally biased region" description="Basic and acidic residues" evidence="2">
    <location>
        <begin position="288"/>
        <end position="304"/>
    </location>
</feature>
<evidence type="ECO:0000313" key="5">
    <source>
        <dbReference type="EMBL" id="ROT81692.1"/>
    </source>
</evidence>
<dbReference type="PANTHER" id="PTHR14758:SF1">
    <property type="entry name" value="CENTROSOME-ASSOCIATED FAM110 C-TERMINAL DOMAIN-CONTAINING PROTEIN"/>
    <property type="match status" value="1"/>
</dbReference>
<dbReference type="InterPro" id="IPR025741">
    <property type="entry name" value="FAM110_C"/>
</dbReference>
<dbReference type="PANTHER" id="PTHR14758">
    <property type="entry name" value="AGAP005440-PA"/>
    <property type="match status" value="1"/>
</dbReference>
<evidence type="ECO:0000256" key="1">
    <source>
        <dbReference type="ARBA" id="ARBA00010576"/>
    </source>
</evidence>
<feature type="region of interest" description="Disordered" evidence="2">
    <location>
        <begin position="95"/>
        <end position="168"/>
    </location>
</feature>
<comment type="similarity">
    <text evidence="1">Belongs to the FAM110 family.</text>
</comment>
<organism evidence="5 6">
    <name type="scientific">Penaeus vannamei</name>
    <name type="common">Whiteleg shrimp</name>
    <name type="synonym">Litopenaeus vannamei</name>
    <dbReference type="NCBI Taxonomy" id="6689"/>
    <lineage>
        <taxon>Eukaryota</taxon>
        <taxon>Metazoa</taxon>
        <taxon>Ecdysozoa</taxon>
        <taxon>Arthropoda</taxon>
        <taxon>Crustacea</taxon>
        <taxon>Multicrustacea</taxon>
        <taxon>Malacostraca</taxon>
        <taxon>Eumalacostraca</taxon>
        <taxon>Eucarida</taxon>
        <taxon>Decapoda</taxon>
        <taxon>Dendrobranchiata</taxon>
        <taxon>Penaeoidea</taxon>
        <taxon>Penaeidae</taxon>
        <taxon>Penaeus</taxon>
    </lineage>
</organism>
<feature type="compositionally biased region" description="Basic and acidic residues" evidence="2">
    <location>
        <begin position="150"/>
        <end position="168"/>
    </location>
</feature>
<dbReference type="EMBL" id="QCYY01000932">
    <property type="protein sequence ID" value="ROT81692.1"/>
    <property type="molecule type" value="Genomic_DNA"/>
</dbReference>
<evidence type="ECO:0000256" key="2">
    <source>
        <dbReference type="SAM" id="MobiDB-lite"/>
    </source>
</evidence>
<evidence type="ECO:0008006" key="7">
    <source>
        <dbReference type="Google" id="ProtNLM"/>
    </source>
</evidence>
<dbReference type="Pfam" id="PF14161">
    <property type="entry name" value="FAM110_N"/>
    <property type="match status" value="1"/>
</dbReference>
<gene>
    <name evidence="5" type="ORF">C7M84_025143</name>
</gene>
<reference evidence="5 6" key="2">
    <citation type="submission" date="2019-01" db="EMBL/GenBank/DDBJ databases">
        <title>The decoding of complex shrimp genome reveals the adaptation for benthos swimmer, frequently molting mechanism and breeding impact on genome.</title>
        <authorList>
            <person name="Sun Y."/>
            <person name="Gao Y."/>
            <person name="Yu Y."/>
        </authorList>
    </citation>
    <scope>NUCLEOTIDE SEQUENCE [LARGE SCALE GENOMIC DNA]</scope>
    <source>
        <tissue evidence="5">Muscle</tissue>
    </source>
</reference>